<proteinExistence type="predicted"/>
<evidence type="ECO:0000256" key="1">
    <source>
        <dbReference type="SAM" id="MobiDB-lite"/>
    </source>
</evidence>
<reference evidence="2 3" key="1">
    <citation type="submission" date="2024-03" db="EMBL/GenBank/DDBJ databases">
        <title>A high-quality draft genome sequence of Diaporthe vaccinii, a causative agent of upright dieback and viscid rot disease in cranberry plants.</title>
        <authorList>
            <person name="Sarrasin M."/>
            <person name="Lang B.F."/>
            <person name="Burger G."/>
        </authorList>
    </citation>
    <scope>NUCLEOTIDE SEQUENCE [LARGE SCALE GENOMIC DNA]</scope>
    <source>
        <strain evidence="2 3">IS7</strain>
    </source>
</reference>
<feature type="compositionally biased region" description="Low complexity" evidence="1">
    <location>
        <begin position="49"/>
        <end position="65"/>
    </location>
</feature>
<dbReference type="PANTHER" id="PTHR38702">
    <property type="entry name" value="CALPONIN-HOMOLOGY (CH) DOMAIN-CONTAINING PROTEIN"/>
    <property type="match status" value="1"/>
</dbReference>
<feature type="region of interest" description="Disordered" evidence="1">
    <location>
        <begin position="212"/>
        <end position="258"/>
    </location>
</feature>
<feature type="region of interest" description="Disordered" evidence="1">
    <location>
        <begin position="37"/>
        <end position="65"/>
    </location>
</feature>
<feature type="compositionally biased region" description="Acidic residues" evidence="1">
    <location>
        <begin position="216"/>
        <end position="233"/>
    </location>
</feature>
<name>A0ABR4F7N2_9PEZI</name>
<organism evidence="2 3">
    <name type="scientific">Diaporthe vaccinii</name>
    <dbReference type="NCBI Taxonomy" id="105482"/>
    <lineage>
        <taxon>Eukaryota</taxon>
        <taxon>Fungi</taxon>
        <taxon>Dikarya</taxon>
        <taxon>Ascomycota</taxon>
        <taxon>Pezizomycotina</taxon>
        <taxon>Sordariomycetes</taxon>
        <taxon>Sordariomycetidae</taxon>
        <taxon>Diaporthales</taxon>
        <taxon>Diaporthaceae</taxon>
        <taxon>Diaporthe</taxon>
        <taxon>Diaporthe eres species complex</taxon>
    </lineage>
</organism>
<keyword evidence="3" id="KW-1185">Reference proteome</keyword>
<feature type="compositionally biased region" description="Polar residues" evidence="1">
    <location>
        <begin position="37"/>
        <end position="48"/>
    </location>
</feature>
<feature type="region of interest" description="Disordered" evidence="1">
    <location>
        <begin position="276"/>
        <end position="317"/>
    </location>
</feature>
<feature type="region of interest" description="Disordered" evidence="1">
    <location>
        <begin position="1"/>
        <end position="23"/>
    </location>
</feature>
<feature type="region of interest" description="Disordered" evidence="1">
    <location>
        <begin position="670"/>
        <end position="689"/>
    </location>
</feature>
<dbReference type="EMBL" id="JBAWTH010000008">
    <property type="protein sequence ID" value="KAL2290705.1"/>
    <property type="molecule type" value="Genomic_DNA"/>
</dbReference>
<feature type="region of interest" description="Disordered" evidence="1">
    <location>
        <begin position="82"/>
        <end position="109"/>
    </location>
</feature>
<gene>
    <name evidence="2" type="ORF">FJTKL_14713</name>
</gene>
<evidence type="ECO:0000313" key="2">
    <source>
        <dbReference type="EMBL" id="KAL2290705.1"/>
    </source>
</evidence>
<evidence type="ECO:0000313" key="3">
    <source>
        <dbReference type="Proteomes" id="UP001600888"/>
    </source>
</evidence>
<comment type="caution">
    <text evidence="2">The sequence shown here is derived from an EMBL/GenBank/DDBJ whole genome shotgun (WGS) entry which is preliminary data.</text>
</comment>
<dbReference type="PANTHER" id="PTHR38702:SF1">
    <property type="entry name" value="CALPONIN-HOMOLOGY (CH) DOMAIN-CONTAINING PROTEIN"/>
    <property type="match status" value="1"/>
</dbReference>
<dbReference type="Proteomes" id="UP001600888">
    <property type="component" value="Unassembled WGS sequence"/>
</dbReference>
<protein>
    <submittedName>
        <fullName evidence="2">Uncharacterized protein</fullName>
    </submittedName>
</protein>
<sequence length="689" mass="76482">MAATQRERSQTPPPGVKPTAALGADLADYDDISPRSVSVASTASYGSHSTRASIGSDSSGSTASRHSSASFLATARNPALNLAPTENVRHSTGNFGVAGRPVPRKRGYMRPTGTDFAASARSRDSVLSLGSIAHLQYYFARTGLLDGKGAQLARKNRQAKAQTLDFSSLSTFDFATASGNTPRIVTSDAESSYMNLGTSPDAGGSHFGVDMTDSPTADDDEGELDFDEWEEPDPSVLPPTTSTYKHREKPVPKPPSIRQLKADLRTALTMASEAVEHAKNNRVNPYEGESRSRAQSNVSVTSLTDSPTPPSHARQLSKATVQAPGWFEIQGMHVLDVMTLAIRAAKVYYTSHDAPERLDSIKPEKELRKELFNVMEMLKRMATRDFQGGMRDDEVQTMEEWVTGLFQMLKEEEEVEAAEAEERASWTWLKDEDWPEGTEVQREYAFIVSMLDGPSNTTKAPAPDGSVMDVPALPEWVPIDRSKPLEDQDLPTPFLLSLQNGLRLVQLHNAAVRKSRRRFGMIGTFHTDTQKPYRCADNIRYWAKAAELRWEVSGLQFDALGVVYNSRSDVWVQFEDAVLAWCRKVREEITADLSRPPTRVGPPAWLPLKKQSLPQPEMLTEETSIAQRQKLGNHNNHNNHNERFQAAGINKYYFDFFNVNFTWHADHLRTGSTPTRSGPITSSSYIRCI</sequence>
<feature type="compositionally biased region" description="Polar residues" evidence="1">
    <location>
        <begin position="293"/>
        <end position="306"/>
    </location>
</feature>
<accession>A0ABR4F7N2</accession>